<organism evidence="1 2">
    <name type="scientific">Winogradskyella psychrotolerans RS-3</name>
    <dbReference type="NCBI Taxonomy" id="641526"/>
    <lineage>
        <taxon>Bacteria</taxon>
        <taxon>Pseudomonadati</taxon>
        <taxon>Bacteroidota</taxon>
        <taxon>Flavobacteriia</taxon>
        <taxon>Flavobacteriales</taxon>
        <taxon>Flavobacteriaceae</taxon>
        <taxon>Winogradskyella</taxon>
    </lineage>
</organism>
<sequence length="41" mass="4597">MALLKKTHLIRLGLSELLQTKIAFNGSIYGDVLKTIEIQII</sequence>
<dbReference type="AlphaFoldDB" id="S7VPF8"/>
<keyword evidence="2" id="KW-1185">Reference proteome</keyword>
<comment type="caution">
    <text evidence="1">The sequence shown here is derived from an EMBL/GenBank/DDBJ whole genome shotgun (WGS) entry which is preliminary data.</text>
</comment>
<protein>
    <submittedName>
        <fullName evidence="1">Uncharacterized protein</fullName>
    </submittedName>
</protein>
<dbReference type="EMBL" id="ATMR01000128">
    <property type="protein sequence ID" value="EPR72135.1"/>
    <property type="molecule type" value="Genomic_DNA"/>
</dbReference>
<name>S7VPF8_9FLAO</name>
<proteinExistence type="predicted"/>
<reference evidence="1 2" key="1">
    <citation type="journal article" date="2013" name="Genome Announc.">
        <title>Draft Genome Sequence of Winogradskyella psychrotolerans RS-3T, Isolated from the Marine Transect of Kongsfjorden, Ny-Alesund, Svalbard, Arctic Ocean.</title>
        <authorList>
            <person name="Kumar Pinnaka A."/>
            <person name="Ara S."/>
            <person name="Singh A."/>
            <person name="Shivaji S."/>
        </authorList>
    </citation>
    <scope>NUCLEOTIDE SEQUENCE [LARGE SCALE GENOMIC DNA]</scope>
    <source>
        <strain evidence="1 2">RS-3</strain>
    </source>
</reference>
<dbReference type="Proteomes" id="UP000014962">
    <property type="component" value="Unassembled WGS sequence"/>
</dbReference>
<evidence type="ECO:0000313" key="1">
    <source>
        <dbReference type="EMBL" id="EPR72135.1"/>
    </source>
</evidence>
<gene>
    <name evidence="1" type="ORF">ADIWIN_2974</name>
</gene>
<accession>S7VPF8</accession>
<evidence type="ECO:0000313" key="2">
    <source>
        <dbReference type="Proteomes" id="UP000014962"/>
    </source>
</evidence>